<keyword evidence="4" id="KW-1185">Reference proteome</keyword>
<evidence type="ECO:0000256" key="2">
    <source>
        <dbReference type="SAM" id="SignalP"/>
    </source>
</evidence>
<dbReference type="Gene3D" id="3.40.50.2300">
    <property type="match status" value="2"/>
</dbReference>
<dbReference type="Proteomes" id="UP001519343">
    <property type="component" value="Unassembled WGS sequence"/>
</dbReference>
<gene>
    <name evidence="3" type="ORF">J2Z37_002889</name>
</gene>
<feature type="compositionally biased region" description="Low complexity" evidence="1">
    <location>
        <begin position="26"/>
        <end position="40"/>
    </location>
</feature>
<evidence type="ECO:0000313" key="3">
    <source>
        <dbReference type="EMBL" id="MBP1932878.1"/>
    </source>
</evidence>
<reference evidence="3 4" key="1">
    <citation type="submission" date="2021-03" db="EMBL/GenBank/DDBJ databases">
        <title>Genomic Encyclopedia of Type Strains, Phase IV (KMG-IV): sequencing the most valuable type-strain genomes for metagenomic binning, comparative biology and taxonomic classification.</title>
        <authorList>
            <person name="Goeker M."/>
        </authorList>
    </citation>
    <scope>NUCLEOTIDE SEQUENCE [LARGE SCALE GENOMIC DNA]</scope>
    <source>
        <strain evidence="3 4">DSM 24738</strain>
    </source>
</reference>
<proteinExistence type="predicted"/>
<dbReference type="PANTHER" id="PTHR35271:SF1">
    <property type="entry name" value="ABC TRANSPORTER, SUBSTRATE-BINDING LIPOPROTEIN"/>
    <property type="match status" value="1"/>
</dbReference>
<feature type="signal peptide" evidence="2">
    <location>
        <begin position="1"/>
        <end position="25"/>
    </location>
</feature>
<organism evidence="3 4">
    <name type="scientific">Ammoniphilus resinae</name>
    <dbReference type="NCBI Taxonomy" id="861532"/>
    <lineage>
        <taxon>Bacteria</taxon>
        <taxon>Bacillati</taxon>
        <taxon>Bacillota</taxon>
        <taxon>Bacilli</taxon>
        <taxon>Bacillales</taxon>
        <taxon>Paenibacillaceae</taxon>
        <taxon>Aneurinibacillus group</taxon>
        <taxon>Ammoniphilus</taxon>
    </lineage>
</organism>
<feature type="chain" id="PRO_5047251388" evidence="2">
    <location>
        <begin position="26"/>
        <end position="347"/>
    </location>
</feature>
<evidence type="ECO:0000313" key="4">
    <source>
        <dbReference type="Proteomes" id="UP001519343"/>
    </source>
</evidence>
<feature type="region of interest" description="Disordered" evidence="1">
    <location>
        <begin position="26"/>
        <end position="50"/>
    </location>
</feature>
<name>A0ABS4GRI1_9BACL</name>
<dbReference type="InterPro" id="IPR007487">
    <property type="entry name" value="ABC_transpt-TYRBP-like"/>
</dbReference>
<protein>
    <submittedName>
        <fullName evidence="3">ABC transport system substrate-binding protein</fullName>
    </submittedName>
</protein>
<dbReference type="PROSITE" id="PS51257">
    <property type="entry name" value="PROKAR_LIPOPROTEIN"/>
    <property type="match status" value="1"/>
</dbReference>
<dbReference type="RefSeq" id="WP_209810908.1">
    <property type="nucleotide sequence ID" value="NZ_JAGGKT010000008.1"/>
</dbReference>
<comment type="caution">
    <text evidence="3">The sequence shown here is derived from an EMBL/GenBank/DDBJ whole genome shotgun (WGS) entry which is preliminary data.</text>
</comment>
<dbReference type="InterPro" id="IPR028082">
    <property type="entry name" value="Peripla_BP_I"/>
</dbReference>
<dbReference type="EMBL" id="JAGGKT010000008">
    <property type="protein sequence ID" value="MBP1932878.1"/>
    <property type="molecule type" value="Genomic_DNA"/>
</dbReference>
<dbReference type="Pfam" id="PF04392">
    <property type="entry name" value="ABC_sub_bind"/>
    <property type="match status" value="1"/>
</dbReference>
<keyword evidence="2" id="KW-0732">Signal</keyword>
<dbReference type="CDD" id="cd06325">
    <property type="entry name" value="PBP1_ABC_unchar_transporter"/>
    <property type="match status" value="1"/>
</dbReference>
<dbReference type="SUPFAM" id="SSF53822">
    <property type="entry name" value="Periplasmic binding protein-like I"/>
    <property type="match status" value="1"/>
</dbReference>
<evidence type="ECO:0000256" key="1">
    <source>
        <dbReference type="SAM" id="MobiDB-lite"/>
    </source>
</evidence>
<sequence length="347" mass="36713">MNKNLKKWAVGLLSASLAISLTACGGGSSSPTTSETPESTAKPADTSQEQKQLTIGITQIVEHASLDAAKKGFIDYLNENGYKEGEQVKYDFQSAQGDMNTATSIAQKFVGDKVDMILAIATPTAQAAAQATKDIPILITAVTDPVVTKIVSSMEKPGANVTGTSDMNPIKEQLELVKKINPDAKKVGVVYNSGEANSVVQIEIAKQAAPELGLELEERAITNSSEVKQAAESFSGIDAIYVPTDNAVVSALDTVLMVAEKQKIPVIAAEGDSVKNGALITYGIDYYELGKQTGQMAVKILKGEANPADMPIETQKDLQLIVNKKAAERFGVTLPQELVDGAAEIIE</sequence>
<dbReference type="PANTHER" id="PTHR35271">
    <property type="entry name" value="ABC TRANSPORTER, SUBSTRATE-BINDING LIPOPROTEIN-RELATED"/>
    <property type="match status" value="1"/>
</dbReference>
<accession>A0ABS4GRI1</accession>